<organism evidence="2 3">
    <name type="scientific">Thermomonospora umbrina</name>
    <dbReference type="NCBI Taxonomy" id="111806"/>
    <lineage>
        <taxon>Bacteria</taxon>
        <taxon>Bacillati</taxon>
        <taxon>Actinomycetota</taxon>
        <taxon>Actinomycetes</taxon>
        <taxon>Streptosporangiales</taxon>
        <taxon>Thermomonosporaceae</taxon>
        <taxon>Thermomonospora</taxon>
    </lineage>
</organism>
<name>A0A3D9T0I9_9ACTN</name>
<evidence type="ECO:0000313" key="2">
    <source>
        <dbReference type="EMBL" id="REE98314.1"/>
    </source>
</evidence>
<feature type="transmembrane region" description="Helical" evidence="1">
    <location>
        <begin position="34"/>
        <end position="55"/>
    </location>
</feature>
<dbReference type="EMBL" id="QTTT01000001">
    <property type="protein sequence ID" value="REE98314.1"/>
    <property type="molecule type" value="Genomic_DNA"/>
</dbReference>
<dbReference type="RefSeq" id="WP_116023785.1">
    <property type="nucleotide sequence ID" value="NZ_QTTT01000001.1"/>
</dbReference>
<protein>
    <recommendedName>
        <fullName evidence="4">Flp pilus assembly pilin Flp</fullName>
    </recommendedName>
</protein>
<dbReference type="Proteomes" id="UP000256661">
    <property type="component" value="Unassembled WGS sequence"/>
</dbReference>
<keyword evidence="3" id="KW-1185">Reference proteome</keyword>
<gene>
    <name evidence="2" type="ORF">DFJ69_3800</name>
</gene>
<sequence>MNPLNDPAIVYLRAMVELRIHRARTEDRGVGVSAIEWAIITGMLAAIAIAVYAVIRGSIEDSAEKIKTEYK</sequence>
<evidence type="ECO:0008006" key="4">
    <source>
        <dbReference type="Google" id="ProtNLM"/>
    </source>
</evidence>
<reference evidence="2 3" key="1">
    <citation type="submission" date="2018-08" db="EMBL/GenBank/DDBJ databases">
        <title>Sequencing the genomes of 1000 actinobacteria strains.</title>
        <authorList>
            <person name="Klenk H.-P."/>
        </authorList>
    </citation>
    <scope>NUCLEOTIDE SEQUENCE [LARGE SCALE GENOMIC DNA]</scope>
    <source>
        <strain evidence="2 3">DSM 43927</strain>
    </source>
</reference>
<keyword evidence="1" id="KW-1133">Transmembrane helix</keyword>
<dbReference type="OrthoDB" id="3542382at2"/>
<comment type="caution">
    <text evidence="2">The sequence shown here is derived from an EMBL/GenBank/DDBJ whole genome shotgun (WGS) entry which is preliminary data.</text>
</comment>
<keyword evidence="1" id="KW-0472">Membrane</keyword>
<dbReference type="AlphaFoldDB" id="A0A3D9T0I9"/>
<keyword evidence="1" id="KW-0812">Transmembrane</keyword>
<accession>A0A3D9T0I9</accession>
<evidence type="ECO:0000256" key="1">
    <source>
        <dbReference type="SAM" id="Phobius"/>
    </source>
</evidence>
<evidence type="ECO:0000313" key="3">
    <source>
        <dbReference type="Proteomes" id="UP000256661"/>
    </source>
</evidence>
<proteinExistence type="predicted"/>